<feature type="region of interest" description="Disordered" evidence="2">
    <location>
        <begin position="216"/>
        <end position="285"/>
    </location>
</feature>
<feature type="region of interest" description="Disordered" evidence="2">
    <location>
        <begin position="97"/>
        <end position="122"/>
    </location>
</feature>
<dbReference type="EMBL" id="MJBS01000172">
    <property type="protein sequence ID" value="OHE91747.1"/>
    <property type="molecule type" value="Genomic_DNA"/>
</dbReference>
<evidence type="ECO:0000313" key="3">
    <source>
        <dbReference type="EMBL" id="OHE91747.1"/>
    </source>
</evidence>
<comment type="caution">
    <text evidence="3">The sequence shown here is derived from an EMBL/GenBank/DDBJ whole genome shotgun (WGS) entry which is preliminary data.</text>
</comment>
<feature type="region of interest" description="Disordered" evidence="2">
    <location>
        <begin position="420"/>
        <end position="460"/>
    </location>
</feature>
<feature type="compositionally biased region" description="Basic and acidic residues" evidence="2">
    <location>
        <begin position="268"/>
        <end position="285"/>
    </location>
</feature>
<name>A0A1G4ARE9_9PEZI</name>
<dbReference type="Proteomes" id="UP000176998">
    <property type="component" value="Unassembled WGS sequence"/>
</dbReference>
<feature type="compositionally biased region" description="Acidic residues" evidence="2">
    <location>
        <begin position="448"/>
        <end position="460"/>
    </location>
</feature>
<protein>
    <submittedName>
        <fullName evidence="3">Uncharacterized protein</fullName>
    </submittedName>
</protein>
<evidence type="ECO:0000313" key="4">
    <source>
        <dbReference type="Proteomes" id="UP000176998"/>
    </source>
</evidence>
<dbReference type="RefSeq" id="XP_022468919.1">
    <property type="nucleotide sequence ID" value="XM_022624592.1"/>
</dbReference>
<gene>
    <name evidence="3" type="ORF">CORC01_12974</name>
</gene>
<accession>A0A1G4ARE9</accession>
<organism evidence="3 4">
    <name type="scientific">Colletotrichum orchidophilum</name>
    <dbReference type="NCBI Taxonomy" id="1209926"/>
    <lineage>
        <taxon>Eukaryota</taxon>
        <taxon>Fungi</taxon>
        <taxon>Dikarya</taxon>
        <taxon>Ascomycota</taxon>
        <taxon>Pezizomycotina</taxon>
        <taxon>Sordariomycetes</taxon>
        <taxon>Hypocreomycetidae</taxon>
        <taxon>Glomerellales</taxon>
        <taxon>Glomerellaceae</taxon>
        <taxon>Colletotrichum</taxon>
    </lineage>
</organism>
<keyword evidence="4" id="KW-1185">Reference proteome</keyword>
<keyword evidence="1" id="KW-0175">Coiled coil</keyword>
<feature type="coiled-coil region" evidence="1">
    <location>
        <begin position="154"/>
        <end position="191"/>
    </location>
</feature>
<feature type="compositionally biased region" description="Polar residues" evidence="2">
    <location>
        <begin position="249"/>
        <end position="260"/>
    </location>
</feature>
<evidence type="ECO:0000256" key="2">
    <source>
        <dbReference type="SAM" id="MobiDB-lite"/>
    </source>
</evidence>
<reference evidence="3 4" key="1">
    <citation type="submission" date="2016-09" db="EMBL/GenBank/DDBJ databases">
        <authorList>
            <person name="Capua I."/>
            <person name="De Benedictis P."/>
            <person name="Joannis T."/>
            <person name="Lombin L.H."/>
            <person name="Cattoli G."/>
        </authorList>
    </citation>
    <scope>NUCLEOTIDE SEQUENCE [LARGE SCALE GENOMIC DNA]</scope>
    <source>
        <strain evidence="3 4">IMI 309357</strain>
    </source>
</reference>
<feature type="compositionally biased region" description="Polar residues" evidence="2">
    <location>
        <begin position="216"/>
        <end position="235"/>
    </location>
</feature>
<dbReference type="OrthoDB" id="5242035at2759"/>
<dbReference type="AlphaFoldDB" id="A0A1G4ARE9"/>
<sequence length="460" mass="51727">MRGICAQSVVPKGSNGHGAHDSPVRHSLDFVASLAAASSFSQCFPRNIVKKLLLQGCAQAVQYVRELAKDEHRLQSYRCEVDLQRLHNGTGGVAFPLGDGGGIPRLDRERNRSTTPARIDSPATTIDFDTVPRCQGSTATMQLREEVRTLWRRNTELAERYREVEDMCHDLKDQQEQIEETAEQLVIHTGELDEECEKLGINCRIFGAKYRETVSIQTQLHSSRSSKIVSQPMSSRRSKASATRDRNSGKSSSKTEASGRTTKHRGKDSKDHDKTRKRRDGDSKDDGTTYIASLHCAIYTPHFGNYYHWAFATHDQSTHQWNVFEVVQDEQDGPFRAQRLQTNPANSRRCLTPILNLGSIHSGWLEILISHIDGIPVPGEALSWNCQDYVIDIWDTAVTCGAIDESTWVAGKEEMLQYYGQDFGEGGEDSDDEEFEDDEGQEHQGEPLSEEFILDSSFEE</sequence>
<proteinExistence type="predicted"/>
<dbReference type="GeneID" id="34566102"/>
<feature type="compositionally biased region" description="Acidic residues" evidence="2">
    <location>
        <begin position="425"/>
        <end position="440"/>
    </location>
</feature>
<evidence type="ECO:0000256" key="1">
    <source>
        <dbReference type="SAM" id="Coils"/>
    </source>
</evidence>